<evidence type="ECO:0000313" key="3">
    <source>
        <dbReference type="Proteomes" id="UP000027222"/>
    </source>
</evidence>
<organism evidence="2 3">
    <name type="scientific">Galerina marginata (strain CBS 339.88)</name>
    <dbReference type="NCBI Taxonomy" id="685588"/>
    <lineage>
        <taxon>Eukaryota</taxon>
        <taxon>Fungi</taxon>
        <taxon>Dikarya</taxon>
        <taxon>Basidiomycota</taxon>
        <taxon>Agaricomycotina</taxon>
        <taxon>Agaricomycetes</taxon>
        <taxon>Agaricomycetidae</taxon>
        <taxon>Agaricales</taxon>
        <taxon>Agaricineae</taxon>
        <taxon>Strophariaceae</taxon>
        <taxon>Galerina</taxon>
    </lineage>
</organism>
<reference evidence="3" key="1">
    <citation type="journal article" date="2014" name="Proc. Natl. Acad. Sci. U.S.A.">
        <title>Extensive sampling of basidiomycete genomes demonstrates inadequacy of the white-rot/brown-rot paradigm for wood decay fungi.</title>
        <authorList>
            <person name="Riley R."/>
            <person name="Salamov A.A."/>
            <person name="Brown D.W."/>
            <person name="Nagy L.G."/>
            <person name="Floudas D."/>
            <person name="Held B.W."/>
            <person name="Levasseur A."/>
            <person name="Lombard V."/>
            <person name="Morin E."/>
            <person name="Otillar R."/>
            <person name="Lindquist E.A."/>
            <person name="Sun H."/>
            <person name="LaButti K.M."/>
            <person name="Schmutz J."/>
            <person name="Jabbour D."/>
            <person name="Luo H."/>
            <person name="Baker S.E."/>
            <person name="Pisabarro A.G."/>
            <person name="Walton J.D."/>
            <person name="Blanchette R.A."/>
            <person name="Henrissat B."/>
            <person name="Martin F."/>
            <person name="Cullen D."/>
            <person name="Hibbett D.S."/>
            <person name="Grigoriev I.V."/>
        </authorList>
    </citation>
    <scope>NUCLEOTIDE SEQUENCE [LARGE SCALE GENOMIC DNA]</scope>
    <source>
        <strain evidence="3">CBS 339.88</strain>
    </source>
</reference>
<dbReference type="STRING" id="685588.A0A067TKC9"/>
<evidence type="ECO:0000313" key="2">
    <source>
        <dbReference type="EMBL" id="KDR83601.1"/>
    </source>
</evidence>
<dbReference type="InterPro" id="IPR001357">
    <property type="entry name" value="BRCT_dom"/>
</dbReference>
<dbReference type="PROSITE" id="PS50172">
    <property type="entry name" value="BRCT"/>
    <property type="match status" value="1"/>
</dbReference>
<name>A0A067TKC9_GALM3</name>
<sequence length="224" mass="24652">MEAYFPILSKNLRNGKGATRTALLKSEASERGRGSTRLKEVFSRGEVSSSNITKGLLNTLADASNPITHSNIADRTEHIVSFATGHQVAEGRRNEIAHTADRVVKLQRQQEDIKADPGGGVLKDTKIYINGYLESTTDIEIKGLVSQAGGQVVFSASQCTHIVTSRALSASKIDRILSRKGRRNSVYVVKPEWVLDSISIGRRRPERTYAIVRTSNTLQNFLES</sequence>
<dbReference type="Gene3D" id="3.40.50.10190">
    <property type="entry name" value="BRCT domain"/>
    <property type="match status" value="1"/>
</dbReference>
<dbReference type="InterPro" id="IPR036420">
    <property type="entry name" value="BRCT_dom_sf"/>
</dbReference>
<feature type="domain" description="BRCT" evidence="1">
    <location>
        <begin position="117"/>
        <end position="211"/>
    </location>
</feature>
<keyword evidence="3" id="KW-1185">Reference proteome</keyword>
<dbReference type="OrthoDB" id="427711at2759"/>
<dbReference type="SMART" id="SM00292">
    <property type="entry name" value="BRCT"/>
    <property type="match status" value="1"/>
</dbReference>
<dbReference type="SUPFAM" id="SSF52113">
    <property type="entry name" value="BRCT domain"/>
    <property type="match status" value="1"/>
</dbReference>
<evidence type="ECO:0000259" key="1">
    <source>
        <dbReference type="PROSITE" id="PS50172"/>
    </source>
</evidence>
<dbReference type="EMBL" id="KL142368">
    <property type="protein sequence ID" value="KDR83601.1"/>
    <property type="molecule type" value="Genomic_DNA"/>
</dbReference>
<dbReference type="Pfam" id="PF16589">
    <property type="entry name" value="BRCT_2"/>
    <property type="match status" value="1"/>
</dbReference>
<dbReference type="HOGENOM" id="CLU_083061_0_0_1"/>
<proteinExistence type="predicted"/>
<accession>A0A067TKC9</accession>
<dbReference type="Proteomes" id="UP000027222">
    <property type="component" value="Unassembled WGS sequence"/>
</dbReference>
<dbReference type="AlphaFoldDB" id="A0A067TKC9"/>
<gene>
    <name evidence="2" type="ORF">GALMADRAFT_235869</name>
</gene>
<protein>
    <recommendedName>
        <fullName evidence="1">BRCT domain-containing protein</fullName>
    </recommendedName>
</protein>